<keyword evidence="7" id="KW-1185">Reference proteome</keyword>
<evidence type="ECO:0000256" key="1">
    <source>
        <dbReference type="ARBA" id="ARBA00001947"/>
    </source>
</evidence>
<dbReference type="Pfam" id="PF07687">
    <property type="entry name" value="M20_dimer"/>
    <property type="match status" value="1"/>
</dbReference>
<dbReference type="Gene3D" id="3.30.70.360">
    <property type="match status" value="1"/>
</dbReference>
<dbReference type="InterPro" id="IPR050072">
    <property type="entry name" value="Peptidase_M20A"/>
</dbReference>
<dbReference type="GO" id="GO:0046872">
    <property type="term" value="F:metal ion binding"/>
    <property type="evidence" value="ECO:0007669"/>
    <property type="project" value="UniProtKB-KW"/>
</dbReference>
<evidence type="ECO:0000259" key="5">
    <source>
        <dbReference type="Pfam" id="PF07687"/>
    </source>
</evidence>
<comment type="cofactor">
    <cofactor evidence="1">
        <name>Zn(2+)</name>
        <dbReference type="ChEBI" id="CHEBI:29105"/>
    </cofactor>
</comment>
<accession>A0A919AQ93</accession>
<protein>
    <submittedName>
        <fullName evidence="6">Peptidase M20</fullName>
    </submittedName>
</protein>
<evidence type="ECO:0000256" key="2">
    <source>
        <dbReference type="ARBA" id="ARBA00022723"/>
    </source>
</evidence>
<dbReference type="InterPro" id="IPR002933">
    <property type="entry name" value="Peptidase_M20"/>
</dbReference>
<comment type="caution">
    <text evidence="6">The sequence shown here is derived from an EMBL/GenBank/DDBJ whole genome shotgun (WGS) entry which is preliminary data.</text>
</comment>
<feature type="domain" description="Peptidase M20 dimerisation" evidence="5">
    <location>
        <begin position="213"/>
        <end position="331"/>
    </location>
</feature>
<dbReference type="PROSITE" id="PS00758">
    <property type="entry name" value="ARGE_DAPE_CPG2_1"/>
    <property type="match status" value="1"/>
</dbReference>
<gene>
    <name evidence="6" type="ORF">GCM10017044_11920</name>
</gene>
<dbReference type="PANTHER" id="PTHR43808:SF32">
    <property type="entry name" value="ARGE_DAPE-RELATED DEACYLASE"/>
    <property type="match status" value="1"/>
</dbReference>
<evidence type="ECO:0000313" key="7">
    <source>
        <dbReference type="Proteomes" id="UP000630923"/>
    </source>
</evidence>
<evidence type="ECO:0000313" key="6">
    <source>
        <dbReference type="EMBL" id="GHF18981.1"/>
    </source>
</evidence>
<dbReference type="Pfam" id="PF01546">
    <property type="entry name" value="Peptidase_M20"/>
    <property type="match status" value="1"/>
</dbReference>
<reference evidence="6" key="1">
    <citation type="journal article" date="2014" name="Int. J. Syst. Evol. Microbiol.">
        <title>Complete genome sequence of Corynebacterium casei LMG S-19264T (=DSM 44701T), isolated from a smear-ripened cheese.</title>
        <authorList>
            <consortium name="US DOE Joint Genome Institute (JGI-PGF)"/>
            <person name="Walter F."/>
            <person name="Albersmeier A."/>
            <person name="Kalinowski J."/>
            <person name="Ruckert C."/>
        </authorList>
    </citation>
    <scope>NUCLEOTIDE SEQUENCE</scope>
    <source>
        <strain evidence="6">KCTC 42590</strain>
    </source>
</reference>
<dbReference type="GO" id="GO:0016787">
    <property type="term" value="F:hydrolase activity"/>
    <property type="evidence" value="ECO:0007669"/>
    <property type="project" value="UniProtKB-KW"/>
</dbReference>
<dbReference type="SUPFAM" id="SSF53187">
    <property type="entry name" value="Zn-dependent exopeptidases"/>
    <property type="match status" value="1"/>
</dbReference>
<dbReference type="InterPro" id="IPR001261">
    <property type="entry name" value="ArgE/DapE_CS"/>
</dbReference>
<dbReference type="Gene3D" id="3.40.630.10">
    <property type="entry name" value="Zn peptidases"/>
    <property type="match status" value="1"/>
</dbReference>
<dbReference type="AlphaFoldDB" id="A0A919AQ93"/>
<reference evidence="6" key="2">
    <citation type="submission" date="2020-09" db="EMBL/GenBank/DDBJ databases">
        <authorList>
            <person name="Sun Q."/>
            <person name="Kim S."/>
        </authorList>
    </citation>
    <scope>NUCLEOTIDE SEQUENCE</scope>
    <source>
        <strain evidence="6">KCTC 42590</strain>
    </source>
</reference>
<evidence type="ECO:0000256" key="4">
    <source>
        <dbReference type="ARBA" id="ARBA00022833"/>
    </source>
</evidence>
<organism evidence="6 7">
    <name type="scientific">Kordiimonas sediminis</name>
    <dbReference type="NCBI Taxonomy" id="1735581"/>
    <lineage>
        <taxon>Bacteria</taxon>
        <taxon>Pseudomonadati</taxon>
        <taxon>Pseudomonadota</taxon>
        <taxon>Alphaproteobacteria</taxon>
        <taxon>Kordiimonadales</taxon>
        <taxon>Kordiimonadaceae</taxon>
        <taxon>Kordiimonas</taxon>
    </lineage>
</organism>
<evidence type="ECO:0000256" key="3">
    <source>
        <dbReference type="ARBA" id="ARBA00022801"/>
    </source>
</evidence>
<dbReference type="Proteomes" id="UP000630923">
    <property type="component" value="Unassembled WGS sequence"/>
</dbReference>
<dbReference type="InterPro" id="IPR011650">
    <property type="entry name" value="Peptidase_M20_dimer"/>
</dbReference>
<dbReference type="SUPFAM" id="SSF55031">
    <property type="entry name" value="Bacterial exopeptidase dimerisation domain"/>
    <property type="match status" value="1"/>
</dbReference>
<sequence>MGIFSKVAGVGLAVMMGLAPAIGDGLTEEEQKIMDAVDAAFDDQLSFLTETINISSGTRNLEGVRKVGVVMDKAYSELGFQTRWIDMPEEMNRAGHLAGKLDLGDGPKIMLIGHLDTVFPKDSPFQTATRRGERIYGPGASDMKGGNAVLLYALKALKASGNLDQGTLQVILTGDEESTGKPLSVSRKDMIDMAKESDIALNFEGGALSTAVIGRRGSSGWALEVTGRRAHSSAIFSDQVGAGAIFEASRIIHKFYEEVRKIPGLTFNPGVIAGGTKVEEGENQSYQSAFGKSNVVASKVVVNGGLRFLSEEDKEKARDIMRKIVAENLPHTSATVTFTDSYPAMTATPANEELLAIFSQVNQDLGLGEVTAFPPERRGAADISFVAPYVPASMDGLGAFGGSSHTEDEWTDIEGLRLTTKRTALYLHRLLSAQ</sequence>
<keyword evidence="2" id="KW-0479">Metal-binding</keyword>
<dbReference type="EMBL" id="BNCI01000001">
    <property type="protein sequence ID" value="GHF18981.1"/>
    <property type="molecule type" value="Genomic_DNA"/>
</dbReference>
<name>A0A919AQ93_9PROT</name>
<keyword evidence="4" id="KW-0862">Zinc</keyword>
<dbReference type="RefSeq" id="WP_191250813.1">
    <property type="nucleotide sequence ID" value="NZ_BNCI01000001.1"/>
</dbReference>
<dbReference type="PANTHER" id="PTHR43808">
    <property type="entry name" value="ACETYLORNITHINE DEACETYLASE"/>
    <property type="match status" value="1"/>
</dbReference>
<dbReference type="InterPro" id="IPR036264">
    <property type="entry name" value="Bact_exopeptidase_dim_dom"/>
</dbReference>
<keyword evidence="3" id="KW-0378">Hydrolase</keyword>
<proteinExistence type="predicted"/>